<evidence type="ECO:0000313" key="2">
    <source>
        <dbReference type="EMBL" id="GGJ41948.1"/>
    </source>
</evidence>
<evidence type="ECO:0000313" key="3">
    <source>
        <dbReference type="Proteomes" id="UP000661507"/>
    </source>
</evidence>
<evidence type="ECO:0000256" key="1">
    <source>
        <dbReference type="SAM" id="MobiDB-lite"/>
    </source>
</evidence>
<sequence length="160" mass="17549">MSSFRDQVGGRAVEVAQHGQDAGSLGIGQPAEHRLRLLPDRHRADLAEHGEMLGKGRLGEAAASANAPTVISPSPTRGQSRRRRFAFGIERSADLADHREIKRGVQAARNLDRDRHTAARQRIDRQLLPGLGPMHECRFTAIHIGRPSCRAVDTLISSKE</sequence>
<reference evidence="2" key="2">
    <citation type="submission" date="2020-09" db="EMBL/GenBank/DDBJ databases">
        <authorList>
            <person name="Sun Q."/>
            <person name="Zhou Y."/>
        </authorList>
    </citation>
    <scope>NUCLEOTIDE SEQUENCE</scope>
    <source>
        <strain evidence="2">CGMCC 1.3617</strain>
    </source>
</reference>
<organism evidence="2 3">
    <name type="scientific">Neoroseomonas lacus</name>
    <dbReference type="NCBI Taxonomy" id="287609"/>
    <lineage>
        <taxon>Bacteria</taxon>
        <taxon>Pseudomonadati</taxon>
        <taxon>Pseudomonadota</taxon>
        <taxon>Alphaproteobacteria</taxon>
        <taxon>Acetobacterales</taxon>
        <taxon>Acetobacteraceae</taxon>
        <taxon>Neoroseomonas</taxon>
    </lineage>
</organism>
<reference evidence="2" key="1">
    <citation type="journal article" date="2014" name="Int. J. Syst. Evol. Microbiol.">
        <title>Complete genome sequence of Corynebacterium casei LMG S-19264T (=DSM 44701T), isolated from a smear-ripened cheese.</title>
        <authorList>
            <consortium name="US DOE Joint Genome Institute (JGI-PGF)"/>
            <person name="Walter F."/>
            <person name="Albersmeier A."/>
            <person name="Kalinowski J."/>
            <person name="Ruckert C."/>
        </authorList>
    </citation>
    <scope>NUCLEOTIDE SEQUENCE</scope>
    <source>
        <strain evidence="2">CGMCC 1.3617</strain>
    </source>
</reference>
<gene>
    <name evidence="2" type="ORF">GCM10011320_56910</name>
</gene>
<protein>
    <submittedName>
        <fullName evidence="2">Uncharacterized protein</fullName>
    </submittedName>
</protein>
<dbReference type="Proteomes" id="UP000661507">
    <property type="component" value="Unassembled WGS sequence"/>
</dbReference>
<name>A0A917L404_9PROT</name>
<keyword evidence="3" id="KW-1185">Reference proteome</keyword>
<feature type="region of interest" description="Disordered" evidence="1">
    <location>
        <begin position="1"/>
        <end position="27"/>
    </location>
</feature>
<dbReference type="EMBL" id="BMKW01000022">
    <property type="protein sequence ID" value="GGJ41948.1"/>
    <property type="molecule type" value="Genomic_DNA"/>
</dbReference>
<comment type="caution">
    <text evidence="2">The sequence shown here is derived from an EMBL/GenBank/DDBJ whole genome shotgun (WGS) entry which is preliminary data.</text>
</comment>
<accession>A0A917L404</accession>
<dbReference type="AlphaFoldDB" id="A0A917L404"/>
<dbReference type="RefSeq" id="WP_188973277.1">
    <property type="nucleotide sequence ID" value="NZ_BMKW01000022.1"/>
</dbReference>
<proteinExistence type="predicted"/>